<evidence type="ECO:0000256" key="3">
    <source>
        <dbReference type="ARBA" id="ARBA00022475"/>
    </source>
</evidence>
<keyword evidence="3 10" id="KW-1003">Cell membrane</keyword>
<dbReference type="InterPro" id="IPR003400">
    <property type="entry name" value="ExbD"/>
</dbReference>
<accession>A0A4Q7Z5T5</accession>
<dbReference type="GO" id="GO:0051301">
    <property type="term" value="P:cell division"/>
    <property type="evidence" value="ECO:0007669"/>
    <property type="project" value="UniProtKB-UniRule"/>
</dbReference>
<name>A0A4Q7Z5T5_9GAMM</name>
<evidence type="ECO:0000313" key="12">
    <source>
        <dbReference type="Proteomes" id="UP000292423"/>
    </source>
</evidence>
<dbReference type="EMBL" id="SHKX01000012">
    <property type="protein sequence ID" value="RZU45073.1"/>
    <property type="molecule type" value="Genomic_DNA"/>
</dbReference>
<evidence type="ECO:0000256" key="9">
    <source>
        <dbReference type="ARBA" id="ARBA00023306"/>
    </source>
</evidence>
<feature type="transmembrane region" description="Helical" evidence="10">
    <location>
        <begin position="20"/>
        <end position="40"/>
    </location>
</feature>
<keyword evidence="7 10" id="KW-1133">Transmembrane helix</keyword>
<dbReference type="InterPro" id="IPR014168">
    <property type="entry name" value="Tol-Pal_TolR"/>
</dbReference>
<keyword evidence="8 10" id="KW-0472">Membrane</keyword>
<evidence type="ECO:0000256" key="4">
    <source>
        <dbReference type="ARBA" id="ARBA00022519"/>
    </source>
</evidence>
<dbReference type="GO" id="GO:0015031">
    <property type="term" value="P:protein transport"/>
    <property type="evidence" value="ECO:0007669"/>
    <property type="project" value="InterPro"/>
</dbReference>
<dbReference type="Gene3D" id="3.30.420.270">
    <property type="match status" value="1"/>
</dbReference>
<keyword evidence="5 10" id="KW-0132">Cell division</keyword>
<evidence type="ECO:0000256" key="1">
    <source>
        <dbReference type="ARBA" id="ARBA00004162"/>
    </source>
</evidence>
<comment type="subunit">
    <text evidence="10">The Tol-Pal system is composed of five core proteins: the inner membrane proteins TolA, TolQ and TolR, the periplasmic protein TolB and the outer membrane protein Pal. They form a network linking the inner and outer membranes and the peptidoglycan layer.</text>
</comment>
<evidence type="ECO:0000256" key="5">
    <source>
        <dbReference type="ARBA" id="ARBA00022618"/>
    </source>
</evidence>
<keyword evidence="4 10" id="KW-0997">Cell inner membrane</keyword>
<comment type="subcellular location">
    <subcellularLocation>
        <location evidence="10">Cell inner membrane</location>
        <topology evidence="10">Single-pass membrane protein</topology>
    </subcellularLocation>
    <subcellularLocation>
        <location evidence="1">Cell membrane</location>
        <topology evidence="1">Single-pass membrane protein</topology>
    </subcellularLocation>
</comment>
<comment type="similarity">
    <text evidence="2 10">Belongs to the ExbD/TolR family.</text>
</comment>
<dbReference type="Proteomes" id="UP000292423">
    <property type="component" value="Unassembled WGS sequence"/>
</dbReference>
<dbReference type="NCBIfam" id="TIGR02801">
    <property type="entry name" value="tolR"/>
    <property type="match status" value="1"/>
</dbReference>
<evidence type="ECO:0000256" key="10">
    <source>
        <dbReference type="HAMAP-Rule" id="MF_02203"/>
    </source>
</evidence>
<evidence type="ECO:0000256" key="2">
    <source>
        <dbReference type="ARBA" id="ARBA00005811"/>
    </source>
</evidence>
<dbReference type="OrthoDB" id="9798629at2"/>
<organism evidence="11 12">
    <name type="scientific">Fluviicoccus keumensis</name>
    <dbReference type="NCBI Taxonomy" id="1435465"/>
    <lineage>
        <taxon>Bacteria</taxon>
        <taxon>Pseudomonadati</taxon>
        <taxon>Pseudomonadota</taxon>
        <taxon>Gammaproteobacteria</taxon>
        <taxon>Moraxellales</taxon>
        <taxon>Moraxellaceae</taxon>
        <taxon>Fluviicoccus</taxon>
    </lineage>
</organism>
<evidence type="ECO:0000256" key="7">
    <source>
        <dbReference type="ARBA" id="ARBA00022989"/>
    </source>
</evidence>
<comment type="caution">
    <text evidence="11">The sequence shown here is derived from an EMBL/GenBank/DDBJ whole genome shotgun (WGS) entry which is preliminary data.</text>
</comment>
<gene>
    <name evidence="10" type="primary">tolR</name>
    <name evidence="11" type="ORF">EV700_1885</name>
</gene>
<keyword evidence="12" id="KW-1185">Reference proteome</keyword>
<proteinExistence type="inferred from homology"/>
<dbReference type="RefSeq" id="WP_130413065.1">
    <property type="nucleotide sequence ID" value="NZ_SHKX01000012.1"/>
</dbReference>
<dbReference type="Pfam" id="PF02472">
    <property type="entry name" value="ExbD"/>
    <property type="match status" value="1"/>
</dbReference>
<evidence type="ECO:0000256" key="8">
    <source>
        <dbReference type="ARBA" id="ARBA00023136"/>
    </source>
</evidence>
<sequence length="144" mass="15899">MEPSPFERPRRRLMSDMNVVPYIDVMLVLVVIFMVTAPMLTQGLKVELPEAAADTINIDSEEPVVITVKADGGYWLKQGSKADKRLSLQDMIQALHAVEQAQPKVQILLNADTRVDYGKVVKLMAALQQAGLTRVGLLTDSPEP</sequence>
<keyword evidence="6 10" id="KW-0812">Transmembrane</keyword>
<comment type="function">
    <text evidence="10">Part of the Tol-Pal system, which plays a role in outer membrane invagination during cell division and is important for maintaining outer membrane integrity.</text>
</comment>
<keyword evidence="9 10" id="KW-0131">Cell cycle</keyword>
<evidence type="ECO:0000313" key="11">
    <source>
        <dbReference type="EMBL" id="RZU45073.1"/>
    </source>
</evidence>
<dbReference type="HAMAP" id="MF_02203">
    <property type="entry name" value="TolR"/>
    <property type="match status" value="1"/>
</dbReference>
<reference evidence="11 12" key="1">
    <citation type="submission" date="2019-02" db="EMBL/GenBank/DDBJ databases">
        <title>Genomic Encyclopedia of Type Strains, Phase IV (KMG-IV): sequencing the most valuable type-strain genomes for metagenomic binning, comparative biology and taxonomic classification.</title>
        <authorList>
            <person name="Goeker M."/>
        </authorList>
    </citation>
    <scope>NUCLEOTIDE SEQUENCE [LARGE SCALE GENOMIC DNA]</scope>
    <source>
        <strain evidence="11 12">DSM 105135</strain>
    </source>
</reference>
<protein>
    <recommendedName>
        <fullName evidence="10">Tol-Pal system protein TolR</fullName>
    </recommendedName>
</protein>
<dbReference type="GO" id="GO:0005886">
    <property type="term" value="C:plasma membrane"/>
    <property type="evidence" value="ECO:0007669"/>
    <property type="project" value="UniProtKB-SubCell"/>
</dbReference>
<dbReference type="PANTHER" id="PTHR30558:SF7">
    <property type="entry name" value="TOL-PAL SYSTEM PROTEIN TOLR"/>
    <property type="match status" value="1"/>
</dbReference>
<dbReference type="GO" id="GO:0022857">
    <property type="term" value="F:transmembrane transporter activity"/>
    <property type="evidence" value="ECO:0007669"/>
    <property type="project" value="InterPro"/>
</dbReference>
<dbReference type="PANTHER" id="PTHR30558">
    <property type="entry name" value="EXBD MEMBRANE COMPONENT OF PMF-DRIVEN MACROMOLECULE IMPORT SYSTEM"/>
    <property type="match status" value="1"/>
</dbReference>
<evidence type="ECO:0000256" key="6">
    <source>
        <dbReference type="ARBA" id="ARBA00022692"/>
    </source>
</evidence>
<dbReference type="AlphaFoldDB" id="A0A4Q7Z5T5"/>